<dbReference type="GO" id="GO:0000272">
    <property type="term" value="P:polysaccharide catabolic process"/>
    <property type="evidence" value="ECO:0007669"/>
    <property type="project" value="InterPro"/>
</dbReference>
<dbReference type="NCBIfam" id="NF033679">
    <property type="entry name" value="DNRLRE_dom"/>
    <property type="match status" value="1"/>
</dbReference>
<accession>A0A0G1DIM8</accession>
<dbReference type="GO" id="GO:0005576">
    <property type="term" value="C:extracellular region"/>
    <property type="evidence" value="ECO:0007669"/>
    <property type="project" value="UniProtKB-SubCell"/>
</dbReference>
<dbReference type="Gene3D" id="1.10.1330.10">
    <property type="entry name" value="Dockerin domain"/>
    <property type="match status" value="1"/>
</dbReference>
<gene>
    <name evidence="5" type="ORF">UV73_C0006G0044</name>
</gene>
<evidence type="ECO:0000313" key="6">
    <source>
        <dbReference type="Proteomes" id="UP000034894"/>
    </source>
</evidence>
<protein>
    <submittedName>
        <fullName evidence="5">Metallophosphoesterase</fullName>
    </submittedName>
</protein>
<dbReference type="AlphaFoldDB" id="A0A0G1DIM8"/>
<proteinExistence type="predicted"/>
<dbReference type="PROSITE" id="PS00018">
    <property type="entry name" value="EF_HAND_1"/>
    <property type="match status" value="2"/>
</dbReference>
<feature type="domain" description="Carbohydrate-binding module family 96" evidence="4">
    <location>
        <begin position="52"/>
        <end position="199"/>
    </location>
</feature>
<dbReference type="InterPro" id="IPR036439">
    <property type="entry name" value="Dockerin_dom_sf"/>
</dbReference>
<dbReference type="EMBL" id="LCFP01000006">
    <property type="protein sequence ID" value="KKS97690.1"/>
    <property type="molecule type" value="Genomic_DNA"/>
</dbReference>
<keyword evidence="3" id="KW-0732">Signal</keyword>
<dbReference type="STRING" id="1618443.UV73_C0006G0044"/>
<reference evidence="5 6" key="1">
    <citation type="journal article" date="2015" name="Nature">
        <title>rRNA introns, odd ribosomes, and small enigmatic genomes across a large radiation of phyla.</title>
        <authorList>
            <person name="Brown C.T."/>
            <person name="Hug L.A."/>
            <person name="Thomas B.C."/>
            <person name="Sharon I."/>
            <person name="Castelle C.J."/>
            <person name="Singh A."/>
            <person name="Wilkins M.J."/>
            <person name="Williams K.H."/>
            <person name="Banfield J.F."/>
        </authorList>
    </citation>
    <scope>NUCLEOTIDE SEQUENCE [LARGE SCALE GENOMIC DNA]</scope>
</reference>
<dbReference type="InterPro" id="IPR018247">
    <property type="entry name" value="EF_Hand_1_Ca_BS"/>
</dbReference>
<dbReference type="SUPFAM" id="SSF63446">
    <property type="entry name" value="Type I dockerin domain"/>
    <property type="match status" value="1"/>
</dbReference>
<dbReference type="InterPro" id="IPR055372">
    <property type="entry name" value="CBM96"/>
</dbReference>
<evidence type="ECO:0000256" key="1">
    <source>
        <dbReference type="ARBA" id="ARBA00004613"/>
    </source>
</evidence>
<dbReference type="Proteomes" id="UP000034894">
    <property type="component" value="Unassembled WGS sequence"/>
</dbReference>
<comment type="caution">
    <text evidence="5">The sequence shown here is derived from an EMBL/GenBank/DDBJ whole genome shotgun (WGS) entry which is preliminary data.</text>
</comment>
<dbReference type="Pfam" id="PF00404">
    <property type="entry name" value="Dockerin_1"/>
    <property type="match status" value="1"/>
</dbReference>
<dbReference type="Pfam" id="PF24517">
    <property type="entry name" value="CBM96"/>
    <property type="match status" value="1"/>
</dbReference>
<organism evidence="5 6">
    <name type="scientific">Candidatus Gottesmanbacteria bacterium GW2011_GWA2_43_14</name>
    <dbReference type="NCBI Taxonomy" id="1618443"/>
    <lineage>
        <taxon>Bacteria</taxon>
        <taxon>Candidatus Gottesmaniibacteriota</taxon>
    </lineage>
</organism>
<dbReference type="InterPro" id="IPR002105">
    <property type="entry name" value="Dockerin_1_rpt"/>
</dbReference>
<name>A0A0G1DIM8_9BACT</name>
<comment type="subcellular location">
    <subcellularLocation>
        <location evidence="1">Secreted</location>
    </subcellularLocation>
</comment>
<dbReference type="GO" id="GO:0004553">
    <property type="term" value="F:hydrolase activity, hydrolyzing O-glycosyl compounds"/>
    <property type="evidence" value="ECO:0007669"/>
    <property type="project" value="InterPro"/>
</dbReference>
<sequence>MGSKRYYPTLLTLAGIIILTAGVIAGKALVSTGTRFNPFAQTLPMPLLSELSVKPVADTYASQTSQTENFGSDPVLVVSGKGNPDRESYLKFDIKLAGEIYNANLKMFVPENGTLDGPEIYAAGSNWSETELNFLNKPPVSGSAVDNRGFIGSGEWVNYNVSAVVKSSGLYTFVLKATSFDGVIFSSREGLNPPVLTVNYLPKYPSPTPTCVPKPTLCPPPLAGTPATCPYPIPPPGGWFCPEKSPTPTLPQGDADEDGKVDGRDYVIWLLHYIQNTANSHKHGDFNNDGIVDGLDYVIWLKQYLIMHQITPTSSPSCIPLPDCVYGTKDEYGVISYCDLPAGNYCPLPTCVPPPPCIYGEIQENGSVLYCDPMPLTSYCRPTPNPTCSPIPDSCIKWENGVPTLICESAMNLLPWCPLPSCTPRPACLDTEPKCLLPETPDMCPPATSTS</sequence>
<evidence type="ECO:0000256" key="3">
    <source>
        <dbReference type="ARBA" id="ARBA00022729"/>
    </source>
</evidence>
<evidence type="ECO:0000313" key="5">
    <source>
        <dbReference type="EMBL" id="KKS97690.1"/>
    </source>
</evidence>
<keyword evidence="2" id="KW-0964">Secreted</keyword>
<evidence type="ECO:0000256" key="2">
    <source>
        <dbReference type="ARBA" id="ARBA00022525"/>
    </source>
</evidence>
<evidence type="ECO:0000259" key="4">
    <source>
        <dbReference type="Pfam" id="PF24517"/>
    </source>
</evidence>
<dbReference type="CDD" id="cd14256">
    <property type="entry name" value="Dockerin_I"/>
    <property type="match status" value="1"/>
</dbReference>